<comment type="caution">
    <text evidence="2">The sequence shown here is derived from an EMBL/GenBank/DDBJ whole genome shotgun (WGS) entry which is preliminary data.</text>
</comment>
<sequence length="149" mass="16448">MKGITGIGKRLISMFLVMVVSSLMLLTSPAIAANSVILNQENAKTEVLQSDKPVVLILVSKYTLEIFKTSLEDLKSKAEKVFDDKYKIAIGYWEDGLEISYGIPNLLKFPPATAVTVFKSGERKELGFITDPTLTTQVLEGLKSDFEKS</sequence>
<evidence type="ECO:0000313" key="2">
    <source>
        <dbReference type="EMBL" id="MCV3213541.1"/>
    </source>
</evidence>
<dbReference type="RefSeq" id="WP_263745056.1">
    <property type="nucleotide sequence ID" value="NZ_JAOWRF010000133.1"/>
</dbReference>
<name>A0ABT3AWN8_9CYAN</name>
<dbReference type="EMBL" id="JAOWRF010000133">
    <property type="protein sequence ID" value="MCV3213541.1"/>
    <property type="molecule type" value="Genomic_DNA"/>
</dbReference>
<keyword evidence="1" id="KW-0732">Signal</keyword>
<gene>
    <name evidence="2" type="ORF">OGM63_08385</name>
</gene>
<proteinExistence type="predicted"/>
<keyword evidence="3" id="KW-1185">Reference proteome</keyword>
<protein>
    <recommendedName>
        <fullName evidence="4">Thioredoxin domain-containing protein</fullName>
    </recommendedName>
</protein>
<evidence type="ECO:0008006" key="4">
    <source>
        <dbReference type="Google" id="ProtNLM"/>
    </source>
</evidence>
<feature type="signal peptide" evidence="1">
    <location>
        <begin position="1"/>
        <end position="32"/>
    </location>
</feature>
<evidence type="ECO:0000313" key="3">
    <source>
        <dbReference type="Proteomes" id="UP001526143"/>
    </source>
</evidence>
<accession>A0ABT3AWN8</accession>
<evidence type="ECO:0000256" key="1">
    <source>
        <dbReference type="SAM" id="SignalP"/>
    </source>
</evidence>
<reference evidence="2 3" key="1">
    <citation type="submission" date="2022-10" db="EMBL/GenBank/DDBJ databases">
        <title>Identification of biosynthetic pathway for the production of the potent trypsin inhibitor radiosumin.</title>
        <authorList>
            <person name="Fewer D.P."/>
            <person name="Delbaje E."/>
            <person name="Ouyang X."/>
            <person name="Agostino P.D."/>
            <person name="Wahlsten M."/>
            <person name="Jokela J."/>
            <person name="Permi P."/>
            <person name="Haapaniemi E."/>
            <person name="Koistinen H."/>
        </authorList>
    </citation>
    <scope>NUCLEOTIDE SEQUENCE [LARGE SCALE GENOMIC DNA]</scope>
    <source>
        <strain evidence="2 3">NIES-515</strain>
    </source>
</reference>
<dbReference type="Proteomes" id="UP001526143">
    <property type="component" value="Unassembled WGS sequence"/>
</dbReference>
<organism evidence="2 3">
    <name type="scientific">Plectonema radiosum NIES-515</name>
    <dbReference type="NCBI Taxonomy" id="2986073"/>
    <lineage>
        <taxon>Bacteria</taxon>
        <taxon>Bacillati</taxon>
        <taxon>Cyanobacteriota</taxon>
        <taxon>Cyanophyceae</taxon>
        <taxon>Oscillatoriophycideae</taxon>
        <taxon>Oscillatoriales</taxon>
        <taxon>Microcoleaceae</taxon>
        <taxon>Plectonema</taxon>
    </lineage>
</organism>
<feature type="chain" id="PRO_5047451203" description="Thioredoxin domain-containing protein" evidence="1">
    <location>
        <begin position="33"/>
        <end position="149"/>
    </location>
</feature>